<gene>
    <name evidence="1" type="ORF">EUU25_14795</name>
</gene>
<keyword evidence="2" id="KW-1185">Reference proteome</keyword>
<evidence type="ECO:0008006" key="3">
    <source>
        <dbReference type="Google" id="ProtNLM"/>
    </source>
</evidence>
<name>A0A6I6L6V5_9SPHN</name>
<reference evidence="2" key="1">
    <citation type="submission" date="2019-01" db="EMBL/GenBank/DDBJ databases">
        <title>Sphingorhabdus lacus sp.nov., isolated from an oligotrophic freshwater lake.</title>
        <authorList>
            <person name="Park M."/>
        </authorList>
    </citation>
    <scope>NUCLEOTIDE SEQUENCE [LARGE SCALE GENOMIC DNA]</scope>
    <source>
        <strain evidence="2">IMCC1753</strain>
    </source>
</reference>
<sequence length="171" mass="19010">MSSLNFDEPRFPLSATARATGWNLLTLRDYMARGKFEWHETDSQAAAPGGRSLLSLRSVVRLGITFELWSIGVSPKDAYWAALNFGDVGHSKNRIGALPDRVPGHLFPDPYITYLVFKRAFLADVIAVKSGEQIDLESVMYDLFNDAPGAVAIVNVNRVWHRIMTALDVEA</sequence>
<proteinExistence type="predicted"/>
<dbReference type="OrthoDB" id="9956424at2"/>
<accession>A0A6I6L6V5</accession>
<dbReference type="RefSeq" id="WP_158902284.1">
    <property type="nucleotide sequence ID" value="NZ_CP035733.1"/>
</dbReference>
<evidence type="ECO:0000313" key="1">
    <source>
        <dbReference type="EMBL" id="QGY81775.1"/>
    </source>
</evidence>
<dbReference type="AlphaFoldDB" id="A0A6I6L6V5"/>
<protein>
    <recommendedName>
        <fullName evidence="3">MerR family transcriptional regulator</fullName>
    </recommendedName>
</protein>
<dbReference type="Proteomes" id="UP000428803">
    <property type="component" value="Chromosome"/>
</dbReference>
<dbReference type="KEGG" id="slaa:EUU25_14795"/>
<evidence type="ECO:0000313" key="2">
    <source>
        <dbReference type="Proteomes" id="UP000428803"/>
    </source>
</evidence>
<organism evidence="1 2">
    <name type="scientific">Sphingorhabdus lacus</name>
    <dbReference type="NCBI Taxonomy" id="392610"/>
    <lineage>
        <taxon>Bacteria</taxon>
        <taxon>Pseudomonadati</taxon>
        <taxon>Pseudomonadota</taxon>
        <taxon>Alphaproteobacteria</taxon>
        <taxon>Sphingomonadales</taxon>
        <taxon>Sphingomonadaceae</taxon>
        <taxon>Sphingorhabdus</taxon>
    </lineage>
</organism>
<dbReference type="EMBL" id="CP035733">
    <property type="protein sequence ID" value="QGY81775.1"/>
    <property type="molecule type" value="Genomic_DNA"/>
</dbReference>